<protein>
    <submittedName>
        <fullName evidence="1">Uncharacterized protein</fullName>
    </submittedName>
</protein>
<gene>
    <name evidence="1" type="ORF">BST47_01375</name>
</gene>
<proteinExistence type="predicted"/>
<dbReference type="STRING" id="75922.BST47_01375"/>
<sequence>MSFEANYVRTRRQLRGVAESLIAGPQYRSAGTIRLAVRPDGFSAVTIPVAVHGTELVLPNHAVPLEGPMSSIAEAAGIVAGPPEGVYTIVDALPPDADLRLDAHAAEWVNRSHYGGGYALKTFLPECHPVLWPEHFDVAVTQDEVNYGVSAGDDQHPMPYAYVNPQSVPTGEFWNASFGALYPLDPAADIDSLASHIADFFERGRRELDRSAS</sequence>
<comment type="caution">
    <text evidence="1">The sequence shown here is derived from an EMBL/GenBank/DDBJ whole genome shotgun (WGS) entry which is preliminary data.</text>
</comment>
<dbReference type="RefSeq" id="WP_083123401.1">
    <property type="nucleotide sequence ID" value="NZ_MVIM01000001.1"/>
</dbReference>
<organism evidence="1 2">
    <name type="scientific">Mycolicibacterium tusciae</name>
    <dbReference type="NCBI Taxonomy" id="75922"/>
    <lineage>
        <taxon>Bacteria</taxon>
        <taxon>Bacillati</taxon>
        <taxon>Actinomycetota</taxon>
        <taxon>Actinomycetes</taxon>
        <taxon>Mycobacteriales</taxon>
        <taxon>Mycobacteriaceae</taxon>
        <taxon>Mycolicibacterium</taxon>
    </lineage>
</organism>
<dbReference type="OrthoDB" id="3211725at2"/>
<evidence type="ECO:0000313" key="1">
    <source>
        <dbReference type="EMBL" id="ORB68592.1"/>
    </source>
</evidence>
<keyword evidence="2" id="KW-1185">Reference proteome</keyword>
<dbReference type="AlphaFoldDB" id="A0A1X0K0K6"/>
<dbReference type="Proteomes" id="UP000192411">
    <property type="component" value="Unassembled WGS sequence"/>
</dbReference>
<name>A0A1X0K0K6_9MYCO</name>
<evidence type="ECO:0000313" key="2">
    <source>
        <dbReference type="Proteomes" id="UP000192411"/>
    </source>
</evidence>
<accession>A0A1X0K0K6</accession>
<reference evidence="1 2" key="1">
    <citation type="submission" date="2017-02" db="EMBL/GenBank/DDBJ databases">
        <title>The new phylogeny of genus Mycobacterium.</title>
        <authorList>
            <person name="Tortoli E."/>
            <person name="Trovato A."/>
            <person name="Cirillo D.M."/>
        </authorList>
    </citation>
    <scope>NUCLEOTIDE SEQUENCE [LARGE SCALE GENOMIC DNA]</scope>
    <source>
        <strain evidence="1 2">DSM 44338</strain>
    </source>
</reference>
<dbReference type="EMBL" id="MVIM01000001">
    <property type="protein sequence ID" value="ORB68592.1"/>
    <property type="molecule type" value="Genomic_DNA"/>
</dbReference>